<dbReference type="EMBL" id="CM043778">
    <property type="protein sequence ID" value="KAI4837790.1"/>
    <property type="molecule type" value="Genomic_DNA"/>
</dbReference>
<keyword evidence="2" id="KW-1185">Reference proteome</keyword>
<evidence type="ECO:0000313" key="2">
    <source>
        <dbReference type="Proteomes" id="UP001056978"/>
    </source>
</evidence>
<proteinExistence type="predicted"/>
<protein>
    <submittedName>
        <fullName evidence="1">Histone RNA hairpin-binding protein</fullName>
    </submittedName>
</protein>
<name>A0ACB9Y7H6_PLABR</name>
<gene>
    <name evidence="1" type="ORF">MKS88_003206</name>
</gene>
<accession>A0ACB9Y7H6</accession>
<organism evidence="1 2">
    <name type="scientific">Plasmodium brasilianum</name>
    <dbReference type="NCBI Taxonomy" id="5824"/>
    <lineage>
        <taxon>Eukaryota</taxon>
        <taxon>Sar</taxon>
        <taxon>Alveolata</taxon>
        <taxon>Apicomplexa</taxon>
        <taxon>Aconoidasida</taxon>
        <taxon>Haemosporida</taxon>
        <taxon>Plasmodiidae</taxon>
        <taxon>Plasmodium</taxon>
        <taxon>Plasmodium (Plasmodium)</taxon>
    </lineage>
</organism>
<dbReference type="Proteomes" id="UP001056978">
    <property type="component" value="Chromosome 10"/>
</dbReference>
<comment type="caution">
    <text evidence="1">The sequence shown here is derived from an EMBL/GenBank/DDBJ whole genome shotgun (WGS) entry which is preliminary data.</text>
</comment>
<evidence type="ECO:0000313" key="1">
    <source>
        <dbReference type="EMBL" id="KAI4837790.1"/>
    </source>
</evidence>
<reference evidence="1" key="1">
    <citation type="submission" date="2022-06" db="EMBL/GenBank/DDBJ databases">
        <title>The First Complete Genome of the Simian Malaria Parasite Plasmodium brasilianum.</title>
        <authorList>
            <person name="Bajic M."/>
            <person name="Ravishankar S."/>
        </authorList>
    </citation>
    <scope>NUCLEOTIDE SEQUENCE</scope>
    <source>
        <strain evidence="1">Bolivian I</strain>
    </source>
</reference>
<sequence>MFLLANITVKFKYNVKKKKKKKNYSLFDEMSERLNFQRNKYKNVNNQLSKAQINQRLKNISLTKRLISYERYINAVPKKERSENLKNDWHPETPRIDKKLSLSQWNKEMKKWRKQVHAWGNISDEVHRYICSLSTSEKNDYLSKLKLPELSQIEINNLKKRNEELSDKTLKNILLISENTNNYNEHNNKIIDIPILFLPQNFSGTIINNEFIIIRQDYLEKSLISLKDYYTKKYEHLFEKYYCLYLMPNDYNLRNGKESKIGENDIVIYLTKKKQVQSNYPLNKKDQIIEYIRNQKIEASKYLHFSDVTIKNNYEKQKKKGFMVRF</sequence>